<accession>J3NGA0</accession>
<name>J3NGA0_GAET3</name>
<dbReference type="EMBL" id="GL385395">
    <property type="protein sequence ID" value="EJT80290.1"/>
    <property type="molecule type" value="Genomic_DNA"/>
</dbReference>
<gene>
    <name evidence="2" type="primary">20340750</name>
    <name evidence="1" type="ORF">GGTG_00292</name>
</gene>
<dbReference type="VEuPathDB" id="FungiDB:GGTG_00292"/>
<dbReference type="STRING" id="644352.J3NGA0"/>
<evidence type="ECO:0000313" key="3">
    <source>
        <dbReference type="Proteomes" id="UP000006039"/>
    </source>
</evidence>
<dbReference type="PANTHER" id="PTHR24148">
    <property type="entry name" value="ANKYRIN REPEAT DOMAIN-CONTAINING PROTEIN 39 HOMOLOG-RELATED"/>
    <property type="match status" value="1"/>
</dbReference>
<reference evidence="2" key="5">
    <citation type="submission" date="2018-04" db="UniProtKB">
        <authorList>
            <consortium name="EnsemblFungi"/>
        </authorList>
    </citation>
    <scope>IDENTIFICATION</scope>
    <source>
        <strain evidence="2">R3-111a-1</strain>
    </source>
</reference>
<dbReference type="Proteomes" id="UP000006039">
    <property type="component" value="Unassembled WGS sequence"/>
</dbReference>
<proteinExistence type="predicted"/>
<evidence type="ECO:0000313" key="1">
    <source>
        <dbReference type="EMBL" id="EJT80290.1"/>
    </source>
</evidence>
<dbReference type="InterPro" id="IPR052895">
    <property type="entry name" value="HetReg/Transcr_Mod"/>
</dbReference>
<reference evidence="1" key="3">
    <citation type="submission" date="2010-09" db="EMBL/GenBank/DDBJ databases">
        <title>Annotation of Gaeumannomyces graminis var. tritici R3-111a-1.</title>
        <authorList>
            <consortium name="The Broad Institute Genome Sequencing Platform"/>
            <person name="Ma L.-J."/>
            <person name="Dead R."/>
            <person name="Young S.K."/>
            <person name="Zeng Q."/>
            <person name="Gargeya S."/>
            <person name="Fitzgerald M."/>
            <person name="Haas B."/>
            <person name="Abouelleil A."/>
            <person name="Alvarado L."/>
            <person name="Arachchi H.M."/>
            <person name="Berlin A."/>
            <person name="Brown A."/>
            <person name="Chapman S.B."/>
            <person name="Chen Z."/>
            <person name="Dunbar C."/>
            <person name="Freedman E."/>
            <person name="Gearin G."/>
            <person name="Gellesch M."/>
            <person name="Goldberg J."/>
            <person name="Griggs A."/>
            <person name="Gujja S."/>
            <person name="Heiman D."/>
            <person name="Howarth C."/>
            <person name="Larson L."/>
            <person name="Lui A."/>
            <person name="MacDonald P.J.P."/>
            <person name="Mehta T."/>
            <person name="Montmayeur A."/>
            <person name="Murphy C."/>
            <person name="Neiman D."/>
            <person name="Pearson M."/>
            <person name="Priest M."/>
            <person name="Roberts A."/>
            <person name="Saif S."/>
            <person name="Shea T."/>
            <person name="Shenoy N."/>
            <person name="Sisk P."/>
            <person name="Stolte C."/>
            <person name="Sykes S."/>
            <person name="Yandava C."/>
            <person name="Wortman J."/>
            <person name="Nusbaum C."/>
            <person name="Birren B."/>
        </authorList>
    </citation>
    <scope>NUCLEOTIDE SEQUENCE</scope>
    <source>
        <strain evidence="1">R3-111a-1</strain>
    </source>
</reference>
<protein>
    <recommendedName>
        <fullName evidence="4">Heterokaryon incompatibility domain-containing protein</fullName>
    </recommendedName>
</protein>
<evidence type="ECO:0008006" key="4">
    <source>
        <dbReference type="Google" id="ProtNLM"/>
    </source>
</evidence>
<dbReference type="RefSeq" id="XP_009216299.1">
    <property type="nucleotide sequence ID" value="XM_009218035.1"/>
</dbReference>
<dbReference type="eggNOG" id="ENOG502SIW3">
    <property type="taxonomic scope" value="Eukaryota"/>
</dbReference>
<sequence length="357" mass="39527">MYSDPFHALTGLPGWESQIWQHLDELMGLGWFSRIWVIQEVVASPQDPIILHGKNLYPWHRLSWAAAWLRRSGYCRHPRISPQIPNLDIMGALRRSKCKWPLDALLVTTHAKFQASDQRDKVYGILGLATEWQDETAHPAALPQASKASGSSLRVAGLVMGEIAHTLRFNPKFVSKQQFDRELDHRMGQVLELALETLADSDLSGWTARLAEVLSAKQHSLGSRDWEQICQDGAAYLCTLLTSNGSEKQAKQAELADLISLGSTNGVAEEFAAFARDYCFNRTFLVTCTRKMGIGPASAEVGDTITVLLGGDIPFVTRRQGNSWAFVGGAYIQGLMDGEAIAAWKQGDVSKTVFEIQ</sequence>
<organism evidence="1">
    <name type="scientific">Gaeumannomyces tritici (strain R3-111a-1)</name>
    <name type="common">Wheat and barley take-all root rot fungus</name>
    <name type="synonym">Gaeumannomyces graminis var. tritici</name>
    <dbReference type="NCBI Taxonomy" id="644352"/>
    <lineage>
        <taxon>Eukaryota</taxon>
        <taxon>Fungi</taxon>
        <taxon>Dikarya</taxon>
        <taxon>Ascomycota</taxon>
        <taxon>Pezizomycotina</taxon>
        <taxon>Sordariomycetes</taxon>
        <taxon>Sordariomycetidae</taxon>
        <taxon>Magnaporthales</taxon>
        <taxon>Magnaporthaceae</taxon>
        <taxon>Gaeumannomyces</taxon>
    </lineage>
</organism>
<reference evidence="3" key="1">
    <citation type="submission" date="2010-07" db="EMBL/GenBank/DDBJ databases">
        <title>The genome sequence of Gaeumannomyces graminis var. tritici strain R3-111a-1.</title>
        <authorList>
            <consortium name="The Broad Institute Genome Sequencing Platform"/>
            <person name="Ma L.-J."/>
            <person name="Dead R."/>
            <person name="Young S."/>
            <person name="Zeng Q."/>
            <person name="Koehrsen M."/>
            <person name="Alvarado L."/>
            <person name="Berlin A."/>
            <person name="Chapman S.B."/>
            <person name="Chen Z."/>
            <person name="Freedman E."/>
            <person name="Gellesch M."/>
            <person name="Goldberg J."/>
            <person name="Griggs A."/>
            <person name="Gujja S."/>
            <person name="Heilman E.R."/>
            <person name="Heiman D."/>
            <person name="Hepburn T."/>
            <person name="Howarth C."/>
            <person name="Jen D."/>
            <person name="Larson L."/>
            <person name="Mehta T."/>
            <person name="Neiman D."/>
            <person name="Pearson M."/>
            <person name="Roberts A."/>
            <person name="Saif S."/>
            <person name="Shea T."/>
            <person name="Shenoy N."/>
            <person name="Sisk P."/>
            <person name="Stolte C."/>
            <person name="Sykes S."/>
            <person name="Walk T."/>
            <person name="White J."/>
            <person name="Yandava C."/>
            <person name="Haas B."/>
            <person name="Nusbaum C."/>
            <person name="Birren B."/>
        </authorList>
    </citation>
    <scope>NUCLEOTIDE SEQUENCE [LARGE SCALE GENOMIC DNA]</scope>
    <source>
        <strain evidence="3">R3-111a-1</strain>
    </source>
</reference>
<evidence type="ECO:0000313" key="2">
    <source>
        <dbReference type="EnsemblFungi" id="EJT80290"/>
    </source>
</evidence>
<reference evidence="1" key="2">
    <citation type="submission" date="2010-07" db="EMBL/GenBank/DDBJ databases">
        <authorList>
            <consortium name="The Broad Institute Genome Sequencing Platform"/>
            <consortium name="Broad Institute Genome Sequencing Center for Infectious Disease"/>
            <person name="Ma L.-J."/>
            <person name="Dead R."/>
            <person name="Young S."/>
            <person name="Zeng Q."/>
            <person name="Koehrsen M."/>
            <person name="Alvarado L."/>
            <person name="Berlin A."/>
            <person name="Chapman S.B."/>
            <person name="Chen Z."/>
            <person name="Freedman E."/>
            <person name="Gellesch M."/>
            <person name="Goldberg J."/>
            <person name="Griggs A."/>
            <person name="Gujja S."/>
            <person name="Heilman E.R."/>
            <person name="Heiman D."/>
            <person name="Hepburn T."/>
            <person name="Howarth C."/>
            <person name="Jen D."/>
            <person name="Larson L."/>
            <person name="Mehta T."/>
            <person name="Neiman D."/>
            <person name="Pearson M."/>
            <person name="Roberts A."/>
            <person name="Saif S."/>
            <person name="Shea T."/>
            <person name="Shenoy N."/>
            <person name="Sisk P."/>
            <person name="Stolte C."/>
            <person name="Sykes S."/>
            <person name="Walk T."/>
            <person name="White J."/>
            <person name="Yandava C."/>
            <person name="Haas B."/>
            <person name="Nusbaum C."/>
            <person name="Birren B."/>
        </authorList>
    </citation>
    <scope>NUCLEOTIDE SEQUENCE</scope>
    <source>
        <strain evidence="1">R3-111a-1</strain>
    </source>
</reference>
<dbReference type="OrthoDB" id="2288928at2759"/>
<dbReference type="EnsemblFungi" id="EJT80290">
    <property type="protein sequence ID" value="EJT80290"/>
    <property type="gene ID" value="GGTG_00292"/>
</dbReference>
<reference evidence="2" key="4">
    <citation type="journal article" date="2015" name="G3 (Bethesda)">
        <title>Genome sequences of three phytopathogenic species of the Magnaporthaceae family of fungi.</title>
        <authorList>
            <person name="Okagaki L.H."/>
            <person name="Nunes C.C."/>
            <person name="Sailsbery J."/>
            <person name="Clay B."/>
            <person name="Brown D."/>
            <person name="John T."/>
            <person name="Oh Y."/>
            <person name="Young N."/>
            <person name="Fitzgerald M."/>
            <person name="Haas B.J."/>
            <person name="Zeng Q."/>
            <person name="Young S."/>
            <person name="Adiconis X."/>
            <person name="Fan L."/>
            <person name="Levin J.Z."/>
            <person name="Mitchell T.K."/>
            <person name="Okubara P.A."/>
            <person name="Farman M.L."/>
            <person name="Kohn L.M."/>
            <person name="Birren B."/>
            <person name="Ma L.-J."/>
            <person name="Dean R.A."/>
        </authorList>
    </citation>
    <scope>NUCLEOTIDE SEQUENCE</scope>
    <source>
        <strain evidence="2">R3-111a-1</strain>
    </source>
</reference>
<dbReference type="HOGENOM" id="CLU_004184_15_0_1"/>
<dbReference type="GeneID" id="20340750"/>
<dbReference type="Pfam" id="PF26639">
    <property type="entry name" value="Het-6_barrel"/>
    <property type="match status" value="1"/>
</dbReference>
<keyword evidence="3" id="KW-1185">Reference proteome</keyword>
<dbReference type="AlphaFoldDB" id="J3NGA0"/>
<dbReference type="PANTHER" id="PTHR24148:SF64">
    <property type="entry name" value="HETEROKARYON INCOMPATIBILITY DOMAIN-CONTAINING PROTEIN"/>
    <property type="match status" value="1"/>
</dbReference>